<name>A0A7S3PNA8_9STRA</name>
<gene>
    <name evidence="1" type="ORF">ASTO00021_LOCUS14825</name>
</gene>
<dbReference type="EMBL" id="HBIN01019440">
    <property type="protein sequence ID" value="CAE0444786.1"/>
    <property type="molecule type" value="Transcribed_RNA"/>
</dbReference>
<protein>
    <submittedName>
        <fullName evidence="1">Uncharacterized protein</fullName>
    </submittedName>
</protein>
<reference evidence="1" key="1">
    <citation type="submission" date="2021-01" db="EMBL/GenBank/DDBJ databases">
        <authorList>
            <person name="Corre E."/>
            <person name="Pelletier E."/>
            <person name="Niang G."/>
            <person name="Scheremetjew M."/>
            <person name="Finn R."/>
            <person name="Kale V."/>
            <person name="Holt S."/>
            <person name="Cochrane G."/>
            <person name="Meng A."/>
            <person name="Brown T."/>
            <person name="Cohen L."/>
        </authorList>
    </citation>
    <scope>NUCLEOTIDE SEQUENCE</scope>
    <source>
        <strain evidence="1">GSBS06</strain>
    </source>
</reference>
<accession>A0A7S3PNA8</accession>
<sequence length="101" mass="11359">MKIISISIPGRTICPHTFFNSGESSAQSDLYDPTANLVNCPFHKVLDVQENTADVLRQNLKSTQISHPNKATFLNHFANSRYRFTYRSFISKEATPLKALG</sequence>
<proteinExistence type="predicted"/>
<dbReference type="AlphaFoldDB" id="A0A7S3PNA8"/>
<evidence type="ECO:0000313" key="1">
    <source>
        <dbReference type="EMBL" id="CAE0444786.1"/>
    </source>
</evidence>
<organism evidence="1">
    <name type="scientific">Aplanochytrium stocchinoi</name>
    <dbReference type="NCBI Taxonomy" id="215587"/>
    <lineage>
        <taxon>Eukaryota</taxon>
        <taxon>Sar</taxon>
        <taxon>Stramenopiles</taxon>
        <taxon>Bigyra</taxon>
        <taxon>Labyrinthulomycetes</taxon>
        <taxon>Thraustochytrida</taxon>
        <taxon>Thraustochytriidae</taxon>
        <taxon>Aplanochytrium</taxon>
    </lineage>
</organism>